<dbReference type="OrthoDB" id="3305426at2759"/>
<feature type="region of interest" description="Disordered" evidence="1">
    <location>
        <begin position="227"/>
        <end position="271"/>
    </location>
</feature>
<accession>A0A9P5N544</accession>
<feature type="compositionally biased region" description="Basic and acidic residues" evidence="1">
    <location>
        <begin position="236"/>
        <end position="247"/>
    </location>
</feature>
<feature type="compositionally biased region" description="Low complexity" evidence="1">
    <location>
        <begin position="21"/>
        <end position="33"/>
    </location>
</feature>
<feature type="compositionally biased region" description="Polar residues" evidence="1">
    <location>
        <begin position="34"/>
        <end position="43"/>
    </location>
</feature>
<evidence type="ECO:0000313" key="2">
    <source>
        <dbReference type="EMBL" id="KAF8486386.1"/>
    </source>
</evidence>
<evidence type="ECO:0000313" key="3">
    <source>
        <dbReference type="Proteomes" id="UP000759537"/>
    </source>
</evidence>
<organism evidence="2 3">
    <name type="scientific">Russula ochroleuca</name>
    <dbReference type="NCBI Taxonomy" id="152965"/>
    <lineage>
        <taxon>Eukaryota</taxon>
        <taxon>Fungi</taxon>
        <taxon>Dikarya</taxon>
        <taxon>Basidiomycota</taxon>
        <taxon>Agaricomycotina</taxon>
        <taxon>Agaricomycetes</taxon>
        <taxon>Russulales</taxon>
        <taxon>Russulaceae</taxon>
        <taxon>Russula</taxon>
    </lineage>
</organism>
<dbReference type="EMBL" id="WHVB01000002">
    <property type="protein sequence ID" value="KAF8486386.1"/>
    <property type="molecule type" value="Genomic_DNA"/>
</dbReference>
<evidence type="ECO:0000256" key="1">
    <source>
        <dbReference type="SAM" id="MobiDB-lite"/>
    </source>
</evidence>
<comment type="caution">
    <text evidence="2">The sequence shown here is derived from an EMBL/GenBank/DDBJ whole genome shotgun (WGS) entry which is preliminary data.</text>
</comment>
<dbReference type="AlphaFoldDB" id="A0A9P5N544"/>
<gene>
    <name evidence="2" type="ORF">DFH94DRAFT_182899</name>
</gene>
<feature type="compositionally biased region" description="Acidic residues" evidence="1">
    <location>
        <begin position="249"/>
        <end position="271"/>
    </location>
</feature>
<keyword evidence="3" id="KW-1185">Reference proteome</keyword>
<reference evidence="2" key="2">
    <citation type="journal article" date="2020" name="Nat. Commun.">
        <title>Large-scale genome sequencing of mycorrhizal fungi provides insights into the early evolution of symbiotic traits.</title>
        <authorList>
            <person name="Miyauchi S."/>
            <person name="Kiss E."/>
            <person name="Kuo A."/>
            <person name="Drula E."/>
            <person name="Kohler A."/>
            <person name="Sanchez-Garcia M."/>
            <person name="Morin E."/>
            <person name="Andreopoulos B."/>
            <person name="Barry K.W."/>
            <person name="Bonito G."/>
            <person name="Buee M."/>
            <person name="Carver A."/>
            <person name="Chen C."/>
            <person name="Cichocki N."/>
            <person name="Clum A."/>
            <person name="Culley D."/>
            <person name="Crous P.W."/>
            <person name="Fauchery L."/>
            <person name="Girlanda M."/>
            <person name="Hayes R.D."/>
            <person name="Keri Z."/>
            <person name="LaButti K."/>
            <person name="Lipzen A."/>
            <person name="Lombard V."/>
            <person name="Magnuson J."/>
            <person name="Maillard F."/>
            <person name="Murat C."/>
            <person name="Nolan M."/>
            <person name="Ohm R.A."/>
            <person name="Pangilinan J."/>
            <person name="Pereira M.F."/>
            <person name="Perotto S."/>
            <person name="Peter M."/>
            <person name="Pfister S."/>
            <person name="Riley R."/>
            <person name="Sitrit Y."/>
            <person name="Stielow J.B."/>
            <person name="Szollosi G."/>
            <person name="Zifcakova L."/>
            <person name="Stursova M."/>
            <person name="Spatafora J.W."/>
            <person name="Tedersoo L."/>
            <person name="Vaario L.M."/>
            <person name="Yamada A."/>
            <person name="Yan M."/>
            <person name="Wang P."/>
            <person name="Xu J."/>
            <person name="Bruns T."/>
            <person name="Baldrian P."/>
            <person name="Vilgalys R."/>
            <person name="Dunand C."/>
            <person name="Henrissat B."/>
            <person name="Grigoriev I.V."/>
            <person name="Hibbett D."/>
            <person name="Nagy L.G."/>
            <person name="Martin F.M."/>
        </authorList>
    </citation>
    <scope>NUCLEOTIDE SEQUENCE</scope>
    <source>
        <strain evidence="2">Prilba</strain>
    </source>
</reference>
<reference evidence="2" key="1">
    <citation type="submission" date="2019-10" db="EMBL/GenBank/DDBJ databases">
        <authorList>
            <consortium name="DOE Joint Genome Institute"/>
            <person name="Kuo A."/>
            <person name="Miyauchi S."/>
            <person name="Kiss E."/>
            <person name="Drula E."/>
            <person name="Kohler A."/>
            <person name="Sanchez-Garcia M."/>
            <person name="Andreopoulos B."/>
            <person name="Barry K.W."/>
            <person name="Bonito G."/>
            <person name="Buee M."/>
            <person name="Carver A."/>
            <person name="Chen C."/>
            <person name="Cichocki N."/>
            <person name="Clum A."/>
            <person name="Culley D."/>
            <person name="Crous P.W."/>
            <person name="Fauchery L."/>
            <person name="Girlanda M."/>
            <person name="Hayes R."/>
            <person name="Keri Z."/>
            <person name="LaButti K."/>
            <person name="Lipzen A."/>
            <person name="Lombard V."/>
            <person name="Magnuson J."/>
            <person name="Maillard F."/>
            <person name="Morin E."/>
            <person name="Murat C."/>
            <person name="Nolan M."/>
            <person name="Ohm R."/>
            <person name="Pangilinan J."/>
            <person name="Pereira M."/>
            <person name="Perotto S."/>
            <person name="Peter M."/>
            <person name="Riley R."/>
            <person name="Sitrit Y."/>
            <person name="Stielow B."/>
            <person name="Szollosi G."/>
            <person name="Zifcakova L."/>
            <person name="Stursova M."/>
            <person name="Spatafora J.W."/>
            <person name="Tedersoo L."/>
            <person name="Vaario L.-M."/>
            <person name="Yamada A."/>
            <person name="Yan M."/>
            <person name="Wang P."/>
            <person name="Xu J."/>
            <person name="Bruns T."/>
            <person name="Baldrian P."/>
            <person name="Vilgalys R."/>
            <person name="Henrissat B."/>
            <person name="Grigoriev I.V."/>
            <person name="Hibbett D."/>
            <person name="Nagy L.G."/>
            <person name="Martin F.M."/>
        </authorList>
    </citation>
    <scope>NUCLEOTIDE SEQUENCE</scope>
    <source>
        <strain evidence="2">Prilba</strain>
    </source>
</reference>
<protein>
    <submittedName>
        <fullName evidence="2">Uncharacterized protein</fullName>
    </submittedName>
</protein>
<dbReference type="Proteomes" id="UP000759537">
    <property type="component" value="Unassembled WGS sequence"/>
</dbReference>
<feature type="region of interest" description="Disordered" evidence="1">
    <location>
        <begin position="1"/>
        <end position="55"/>
    </location>
</feature>
<sequence>MNGSVHDPHAHKRTSINEALSPISSSHESSSYSNGHYAQSTTHPHPPMSLPHNRATNCTVYKHNPPNWHHGMPSPRGFAPGAVPSLDAYRSVWSSPAGRMDAYGSPTITQSSYSAKRTPIQTDPSATPYPFRPNYATYSRPELPPALPQWLPQPTAVFSTCSVHPVTLHSCCHPLGTWPHHACSSGGPALHSFAAYPYPQHPHLPAPPYLSYPTFYSPIPHPLYPYMAPQRGGGNRGKDREEMRQVNEEGGESESEDRNEEINDNGEGDDE</sequence>
<name>A0A9P5N544_9AGAM</name>
<proteinExistence type="predicted"/>